<dbReference type="InterPro" id="IPR002347">
    <property type="entry name" value="SDR_fam"/>
</dbReference>
<dbReference type="EMBL" id="GL945017">
    <property type="protein sequence ID" value="EGN55579.1"/>
    <property type="molecule type" value="Genomic_DNA"/>
</dbReference>
<dbReference type="InterPro" id="IPR036291">
    <property type="entry name" value="NAD(P)-bd_dom_sf"/>
</dbReference>
<accession>F8N8E5</accession>
<keyword evidence="4" id="KW-1185">Reference proteome</keyword>
<dbReference type="Gene3D" id="3.40.50.720">
    <property type="entry name" value="NAD(P)-binding Rossmann-like Domain"/>
    <property type="match status" value="1"/>
</dbReference>
<reference evidence="4" key="1">
    <citation type="journal article" date="2011" name="Stand. Genomic Sci.">
        <title>Non-contiguous finished genome sequence of the opportunistic oral pathogen Prevotella multisaccharivorax type strain (PPPA20).</title>
        <authorList>
            <person name="Pati A."/>
            <person name="Gronow S."/>
            <person name="Lu M."/>
            <person name="Lapidus A."/>
            <person name="Nolan M."/>
            <person name="Lucas S."/>
            <person name="Hammon N."/>
            <person name="Deshpande S."/>
            <person name="Cheng J.F."/>
            <person name="Tapia R."/>
            <person name="Han C."/>
            <person name="Goodwin L."/>
            <person name="Pitluck S."/>
            <person name="Liolios K."/>
            <person name="Pagani I."/>
            <person name="Mavromatis K."/>
            <person name="Mikhailova N."/>
            <person name="Huntemann M."/>
            <person name="Chen A."/>
            <person name="Palaniappan K."/>
            <person name="Land M."/>
            <person name="Hauser L."/>
            <person name="Detter J.C."/>
            <person name="Brambilla E.M."/>
            <person name="Rohde M."/>
            <person name="Goker M."/>
            <person name="Woyke T."/>
            <person name="Bristow J."/>
            <person name="Eisen J.A."/>
            <person name="Markowitz V."/>
            <person name="Hugenholtz P."/>
            <person name="Kyrpides N.C."/>
            <person name="Klenk H.P."/>
            <person name="Ivanova N."/>
        </authorList>
    </citation>
    <scope>NUCLEOTIDE SEQUENCE [LARGE SCALE GENOMIC DNA]</scope>
    <source>
        <strain evidence="4">DSM 17128</strain>
    </source>
</reference>
<dbReference type="Proteomes" id="UP000002772">
    <property type="component" value="Unassembled WGS sequence"/>
</dbReference>
<keyword evidence="2" id="KW-0560">Oxidoreductase</keyword>
<dbReference type="GO" id="GO:0016491">
    <property type="term" value="F:oxidoreductase activity"/>
    <property type="evidence" value="ECO:0007669"/>
    <property type="project" value="UniProtKB-KW"/>
</dbReference>
<dbReference type="PANTHER" id="PTHR44196:SF3">
    <property type="entry name" value="SHORT CHAIN DEHYDROGENASE FAMILY PROTEIN"/>
    <property type="match status" value="1"/>
</dbReference>
<sequence length="243" mass="27317">MKKAIIMGASSGMGLEIARLLLEEGWKLGLAARRKDSIQDLKNVYPKQVVPAVIDITEKGADEKLLRLIEELGGIDLYLHIAGIGYQNYDLSADKELSTISTNSLGFARMTGAAYRYFSRQGHGQIAAISSIAGTKGLGAAPAYSATKAFQSCYLQALEQQANMRKLNIRFTDIRPGFVSTALLNDGRHYPMLMDPKKVAKSIVEAIKSKRHVTVIDSRYRLLTFFWRWIPNWLWRHLRIRTE</sequence>
<dbReference type="PRINTS" id="PR00081">
    <property type="entry name" value="GDHRDH"/>
</dbReference>
<dbReference type="Pfam" id="PF00106">
    <property type="entry name" value="adh_short"/>
    <property type="match status" value="1"/>
</dbReference>
<dbReference type="HOGENOM" id="CLU_010194_2_1_10"/>
<dbReference type="OrthoDB" id="822355at2"/>
<dbReference type="SUPFAM" id="SSF51735">
    <property type="entry name" value="NAD(P)-binding Rossmann-fold domains"/>
    <property type="match status" value="1"/>
</dbReference>
<dbReference type="RefSeq" id="WP_007572223.1">
    <property type="nucleotide sequence ID" value="NZ_BPTS01000001.1"/>
</dbReference>
<evidence type="ECO:0000313" key="3">
    <source>
        <dbReference type="EMBL" id="EGN55579.1"/>
    </source>
</evidence>
<evidence type="ECO:0000313" key="4">
    <source>
        <dbReference type="Proteomes" id="UP000002772"/>
    </source>
</evidence>
<organism evidence="3 4">
    <name type="scientific">Hallella multisaccharivorax DSM 17128</name>
    <dbReference type="NCBI Taxonomy" id="688246"/>
    <lineage>
        <taxon>Bacteria</taxon>
        <taxon>Pseudomonadati</taxon>
        <taxon>Bacteroidota</taxon>
        <taxon>Bacteroidia</taxon>
        <taxon>Bacteroidales</taxon>
        <taxon>Prevotellaceae</taxon>
        <taxon>Hallella</taxon>
    </lineage>
</organism>
<dbReference type="AlphaFoldDB" id="F8N8E5"/>
<dbReference type="STRING" id="688246.Premu_0082"/>
<proteinExistence type="inferred from homology"/>
<name>F8N8E5_9BACT</name>
<dbReference type="GO" id="GO:0016020">
    <property type="term" value="C:membrane"/>
    <property type="evidence" value="ECO:0007669"/>
    <property type="project" value="TreeGrafter"/>
</dbReference>
<protein>
    <submittedName>
        <fullName evidence="3">Short-chain dehydrogenase/reductase SDR</fullName>
    </submittedName>
</protein>
<dbReference type="eggNOG" id="COG0300">
    <property type="taxonomic scope" value="Bacteria"/>
</dbReference>
<evidence type="ECO:0000256" key="1">
    <source>
        <dbReference type="ARBA" id="ARBA00006484"/>
    </source>
</evidence>
<gene>
    <name evidence="3" type="ORF">Premu_0082</name>
</gene>
<dbReference type="PANTHER" id="PTHR44196">
    <property type="entry name" value="DEHYDROGENASE/REDUCTASE SDR FAMILY MEMBER 7B"/>
    <property type="match status" value="1"/>
</dbReference>
<evidence type="ECO:0000256" key="2">
    <source>
        <dbReference type="ARBA" id="ARBA00023002"/>
    </source>
</evidence>
<comment type="similarity">
    <text evidence="1">Belongs to the short-chain dehydrogenases/reductases (SDR) family.</text>
</comment>